<dbReference type="OrthoDB" id="3799873at2759"/>
<comment type="caution">
    <text evidence="2">The sequence shown here is derived from an EMBL/GenBank/DDBJ whole genome shotgun (WGS) entry which is preliminary data.</text>
</comment>
<dbReference type="Proteomes" id="UP001152607">
    <property type="component" value="Unassembled WGS sequence"/>
</dbReference>
<evidence type="ECO:0000313" key="2">
    <source>
        <dbReference type="EMBL" id="CAI6338752.1"/>
    </source>
</evidence>
<gene>
    <name evidence="2" type="ORF">PDIGIT_LOCUS11886</name>
</gene>
<reference evidence="2" key="1">
    <citation type="submission" date="2023-01" db="EMBL/GenBank/DDBJ databases">
        <authorList>
            <person name="Van Ghelder C."/>
            <person name="Rancurel C."/>
        </authorList>
    </citation>
    <scope>NUCLEOTIDE SEQUENCE</scope>
    <source>
        <strain evidence="2">CNCM I-4278</strain>
    </source>
</reference>
<protein>
    <submittedName>
        <fullName evidence="2">Uncharacterized protein</fullName>
    </submittedName>
</protein>
<proteinExistence type="predicted"/>
<sequence>MPTQANFVRTPTQPNETRQYNHLREMIIYNAPVLYGASPRVLHHGYSVITTRLTATIGNEHQAALVAFSGPNGSVQGILLCKSEPKASPMDAMEDLLASMERELGGMLSQAISGEKIPYKTDQNFQKQSEVFMREAKPVHSKLAFLQRYAAPIARRLSLAPSVRSTPDLNQMIPNRPPRNLSNIALNGDTVNPFRNKLYRKPAPPIQDGYKAYEPPSLPSQLEEYEAYRKPAPPIQDRYKAYKPPSSQPEGYTAYRKPAPPIQDGYKAYKPPSLPSQLEEYEAYRKRTLY</sequence>
<dbReference type="AlphaFoldDB" id="A0A9W4XXZ5"/>
<organism evidence="2 3">
    <name type="scientific">Periconia digitata</name>
    <dbReference type="NCBI Taxonomy" id="1303443"/>
    <lineage>
        <taxon>Eukaryota</taxon>
        <taxon>Fungi</taxon>
        <taxon>Dikarya</taxon>
        <taxon>Ascomycota</taxon>
        <taxon>Pezizomycotina</taxon>
        <taxon>Dothideomycetes</taxon>
        <taxon>Pleosporomycetidae</taxon>
        <taxon>Pleosporales</taxon>
        <taxon>Massarineae</taxon>
        <taxon>Periconiaceae</taxon>
        <taxon>Periconia</taxon>
    </lineage>
</organism>
<feature type="region of interest" description="Disordered" evidence="1">
    <location>
        <begin position="168"/>
        <end position="187"/>
    </location>
</feature>
<keyword evidence="3" id="KW-1185">Reference proteome</keyword>
<feature type="region of interest" description="Disordered" evidence="1">
    <location>
        <begin position="234"/>
        <end position="274"/>
    </location>
</feature>
<evidence type="ECO:0000313" key="3">
    <source>
        <dbReference type="Proteomes" id="UP001152607"/>
    </source>
</evidence>
<name>A0A9W4XXZ5_9PLEO</name>
<dbReference type="EMBL" id="CAOQHR010000008">
    <property type="protein sequence ID" value="CAI6338752.1"/>
    <property type="molecule type" value="Genomic_DNA"/>
</dbReference>
<evidence type="ECO:0000256" key="1">
    <source>
        <dbReference type="SAM" id="MobiDB-lite"/>
    </source>
</evidence>
<accession>A0A9W4XXZ5</accession>